<accession>A0AAW3UVA8</accession>
<evidence type="ECO:0000313" key="2">
    <source>
        <dbReference type="Proteomes" id="UP000518681"/>
    </source>
</evidence>
<gene>
    <name evidence="1" type="ORF">GGD69_001895</name>
</gene>
<name>A0AAW3UVA8_9BURK</name>
<sequence>MMTLLRKPEVSRESHRHAFSRSDEIRMRSLERVVTEA</sequence>
<dbReference type="EMBL" id="JACIIK010000003">
    <property type="protein sequence ID" value="MBB6201046.1"/>
    <property type="molecule type" value="Genomic_DNA"/>
</dbReference>
<comment type="caution">
    <text evidence="1">The sequence shown here is derived from an EMBL/GenBank/DDBJ whole genome shotgun (WGS) entry which is preliminary data.</text>
</comment>
<evidence type="ECO:0000313" key="1">
    <source>
        <dbReference type="EMBL" id="MBB6201046.1"/>
    </source>
</evidence>
<protein>
    <submittedName>
        <fullName evidence="1">Uncharacterized protein</fullName>
    </submittedName>
</protein>
<dbReference type="Proteomes" id="UP000518681">
    <property type="component" value="Unassembled WGS sequence"/>
</dbReference>
<dbReference type="AlphaFoldDB" id="A0AAW3UVA8"/>
<proteinExistence type="predicted"/>
<reference evidence="1 2" key="1">
    <citation type="submission" date="2020-08" db="EMBL/GenBank/DDBJ databases">
        <title>Genomic Encyclopedia of Type Strains, Phase IV (KMG-V): Genome sequencing to study the core and pangenomes of soil and plant-associated prokaryotes.</title>
        <authorList>
            <person name="Whitman W."/>
        </authorList>
    </citation>
    <scope>NUCLEOTIDE SEQUENCE [LARGE SCALE GENOMIC DNA]</scope>
    <source>
        <strain evidence="1 2">SEMIA 4013</strain>
    </source>
</reference>
<organism evidence="1 2">
    <name type="scientific">Paraburkholderia fungorum</name>
    <dbReference type="NCBI Taxonomy" id="134537"/>
    <lineage>
        <taxon>Bacteria</taxon>
        <taxon>Pseudomonadati</taxon>
        <taxon>Pseudomonadota</taxon>
        <taxon>Betaproteobacteria</taxon>
        <taxon>Burkholderiales</taxon>
        <taxon>Burkholderiaceae</taxon>
        <taxon>Paraburkholderia</taxon>
    </lineage>
</organism>